<organism evidence="2 3">
    <name type="scientific">Prunella himalayana</name>
    <dbReference type="NCBI Taxonomy" id="670356"/>
    <lineage>
        <taxon>Eukaryota</taxon>
        <taxon>Metazoa</taxon>
        <taxon>Chordata</taxon>
        <taxon>Craniata</taxon>
        <taxon>Vertebrata</taxon>
        <taxon>Euteleostomi</taxon>
        <taxon>Archelosauria</taxon>
        <taxon>Archosauria</taxon>
        <taxon>Dinosauria</taxon>
        <taxon>Saurischia</taxon>
        <taxon>Theropoda</taxon>
        <taxon>Coelurosauria</taxon>
        <taxon>Aves</taxon>
        <taxon>Neognathae</taxon>
        <taxon>Neoaves</taxon>
        <taxon>Telluraves</taxon>
        <taxon>Australaves</taxon>
        <taxon>Passeriformes</taxon>
        <taxon>Passeroidea</taxon>
        <taxon>Prunellidae</taxon>
        <taxon>Prunella</taxon>
    </lineage>
</organism>
<gene>
    <name evidence="2" type="primary">Ccdc171_5</name>
    <name evidence="2" type="ORF">PRUHIM_R14555</name>
</gene>
<keyword evidence="1" id="KW-0175">Coiled coil</keyword>
<feature type="non-terminal residue" evidence="2">
    <location>
        <position position="173"/>
    </location>
</feature>
<sequence>ALLHQEIFEFSRRLHGAEVEARSLHLQLAECRWAFNEMQKDAEKAQRLQTQLNELQLVSTTCFSFQKINKDNVHEELDNALQREREAKLLLQEHQRRLQELTNRLRSQLYTDVHRSTVSSVPLMNLTDAAEELRKRDQALDHQNKLLKDMEQDQQRLWDTLEEAEHALEQEVK</sequence>
<reference evidence="2 3" key="1">
    <citation type="submission" date="2019-09" db="EMBL/GenBank/DDBJ databases">
        <title>Bird 10,000 Genomes (B10K) Project - Family phase.</title>
        <authorList>
            <person name="Zhang G."/>
        </authorList>
    </citation>
    <scope>NUCLEOTIDE SEQUENCE [LARGE SCALE GENOMIC DNA]</scope>
    <source>
        <strain evidence="2">B10K-DU-013-18</strain>
        <tissue evidence="2">Muscle</tissue>
    </source>
</reference>
<dbReference type="EMBL" id="VYZK01001714">
    <property type="protein sequence ID" value="NWT77073.1"/>
    <property type="molecule type" value="Genomic_DNA"/>
</dbReference>
<feature type="non-terminal residue" evidence="2">
    <location>
        <position position="1"/>
    </location>
</feature>
<evidence type="ECO:0000313" key="3">
    <source>
        <dbReference type="Proteomes" id="UP000566454"/>
    </source>
</evidence>
<feature type="coiled-coil region" evidence="1">
    <location>
        <begin position="35"/>
        <end position="143"/>
    </location>
</feature>
<comment type="caution">
    <text evidence="2">The sequence shown here is derived from an EMBL/GenBank/DDBJ whole genome shotgun (WGS) entry which is preliminary data.</text>
</comment>
<dbReference type="Proteomes" id="UP000566454">
    <property type="component" value="Unassembled WGS sequence"/>
</dbReference>
<dbReference type="PANTHER" id="PTHR37476:SF1">
    <property type="entry name" value="COILED-COIL DOMAIN-CONTAINING PROTEIN 171"/>
    <property type="match status" value="1"/>
</dbReference>
<accession>A0A7K5RBI3</accession>
<dbReference type="AlphaFoldDB" id="A0A7K5RBI3"/>
<dbReference type="OrthoDB" id="287623at2759"/>
<name>A0A7K5RBI3_9PASE</name>
<keyword evidence="3" id="KW-1185">Reference proteome</keyword>
<evidence type="ECO:0000256" key="1">
    <source>
        <dbReference type="SAM" id="Coils"/>
    </source>
</evidence>
<protein>
    <submittedName>
        <fullName evidence="2">CC171 protein</fullName>
    </submittedName>
</protein>
<dbReference type="PANTHER" id="PTHR37476">
    <property type="entry name" value="COILED-COIL DOMAIN-CONTAINING PROTEIN 171"/>
    <property type="match status" value="1"/>
</dbReference>
<proteinExistence type="predicted"/>
<evidence type="ECO:0000313" key="2">
    <source>
        <dbReference type="EMBL" id="NWT77073.1"/>
    </source>
</evidence>